<gene>
    <name evidence="1" type="ORF">CEXT_401531</name>
</gene>
<dbReference type="AlphaFoldDB" id="A0AAV4NJ37"/>
<evidence type="ECO:0000313" key="1">
    <source>
        <dbReference type="EMBL" id="GIX84775.1"/>
    </source>
</evidence>
<comment type="caution">
    <text evidence="1">The sequence shown here is derived from an EMBL/GenBank/DDBJ whole genome shotgun (WGS) entry which is preliminary data.</text>
</comment>
<dbReference type="EMBL" id="BPLR01003450">
    <property type="protein sequence ID" value="GIX84775.1"/>
    <property type="molecule type" value="Genomic_DNA"/>
</dbReference>
<organism evidence="1 2">
    <name type="scientific">Caerostris extrusa</name>
    <name type="common">Bark spider</name>
    <name type="synonym">Caerostris bankana</name>
    <dbReference type="NCBI Taxonomy" id="172846"/>
    <lineage>
        <taxon>Eukaryota</taxon>
        <taxon>Metazoa</taxon>
        <taxon>Ecdysozoa</taxon>
        <taxon>Arthropoda</taxon>
        <taxon>Chelicerata</taxon>
        <taxon>Arachnida</taxon>
        <taxon>Araneae</taxon>
        <taxon>Araneomorphae</taxon>
        <taxon>Entelegynae</taxon>
        <taxon>Araneoidea</taxon>
        <taxon>Araneidae</taxon>
        <taxon>Caerostris</taxon>
    </lineage>
</organism>
<evidence type="ECO:0000313" key="2">
    <source>
        <dbReference type="Proteomes" id="UP001054945"/>
    </source>
</evidence>
<reference evidence="1 2" key="1">
    <citation type="submission" date="2021-06" db="EMBL/GenBank/DDBJ databases">
        <title>Caerostris extrusa draft genome.</title>
        <authorList>
            <person name="Kono N."/>
            <person name="Arakawa K."/>
        </authorList>
    </citation>
    <scope>NUCLEOTIDE SEQUENCE [LARGE SCALE GENOMIC DNA]</scope>
</reference>
<accession>A0AAV4NJ37</accession>
<dbReference type="Proteomes" id="UP001054945">
    <property type="component" value="Unassembled WGS sequence"/>
</dbReference>
<name>A0AAV4NJ37_CAEEX</name>
<protein>
    <submittedName>
        <fullName evidence="1">Uncharacterized protein</fullName>
    </submittedName>
</protein>
<keyword evidence="2" id="KW-1185">Reference proteome</keyword>
<sequence length="142" mass="16538">MKVIQLCFLPYFAISYEKAENLLNPTNFTLTLRTFKNWISTRKLRSRRNKLRSQKKEEVRGRKRTISRVRTLKAHFLSFGATFFLSHPCPRKDQMNAAFNQCHPGDQEVTSEETFGNNGHPHCFLDSPFLLDLSSGHSLDIY</sequence>
<proteinExistence type="predicted"/>